<dbReference type="EMBL" id="JAEPRJ010000001">
    <property type="protein sequence ID" value="MBK5897629.1"/>
    <property type="molecule type" value="Genomic_DNA"/>
</dbReference>
<evidence type="ECO:0000256" key="4">
    <source>
        <dbReference type="ARBA" id="ARBA00022837"/>
    </source>
</evidence>
<evidence type="ECO:0000259" key="5">
    <source>
        <dbReference type="Pfam" id="PF00884"/>
    </source>
</evidence>
<dbReference type="PANTHER" id="PTHR42693:SF27">
    <property type="entry name" value="ARYLSULFATASE B [PRECURSOR]"/>
    <property type="match status" value="1"/>
</dbReference>
<keyword evidence="3" id="KW-0378">Hydrolase</keyword>
<keyword evidence="7" id="KW-1185">Reference proteome</keyword>
<dbReference type="InterPro" id="IPR017850">
    <property type="entry name" value="Alkaline_phosphatase_core_sf"/>
</dbReference>
<dbReference type="Gene3D" id="3.40.720.10">
    <property type="entry name" value="Alkaline Phosphatase, subunit A"/>
    <property type="match status" value="1"/>
</dbReference>
<reference evidence="6 7" key="1">
    <citation type="submission" date="2021-01" db="EMBL/GenBank/DDBJ databases">
        <title>Isolation and description of Catonella massiliensis sp. nov., a novel Catonella species, isolated from a stable periodontitis subject.</title>
        <authorList>
            <person name="Antezack A."/>
            <person name="Boxberger M."/>
            <person name="La Scola B."/>
            <person name="Monnet-Corti V."/>
        </authorList>
    </citation>
    <scope>NUCLEOTIDE SEQUENCE [LARGE SCALE GENOMIC DNA]</scope>
    <source>
        <strain evidence="6 7">Marseille-Q4567</strain>
    </source>
</reference>
<dbReference type="SUPFAM" id="SSF53649">
    <property type="entry name" value="Alkaline phosphatase-like"/>
    <property type="match status" value="1"/>
</dbReference>
<dbReference type="InterPro" id="IPR050738">
    <property type="entry name" value="Sulfatase"/>
</dbReference>
<organism evidence="6 7">
    <name type="scientific">Catonella massiliensis</name>
    <dbReference type="NCBI Taxonomy" id="2799636"/>
    <lineage>
        <taxon>Bacteria</taxon>
        <taxon>Bacillati</taxon>
        <taxon>Bacillota</taxon>
        <taxon>Clostridia</taxon>
        <taxon>Lachnospirales</taxon>
        <taxon>Lachnospiraceae</taxon>
        <taxon>Catonella</taxon>
    </lineage>
</organism>
<name>A0ABS1J162_9FIRM</name>
<comment type="caution">
    <text evidence="6">The sequence shown here is derived from an EMBL/GenBank/DDBJ whole genome shotgun (WGS) entry which is preliminary data.</text>
</comment>
<proteinExistence type="inferred from homology"/>
<accession>A0ABS1J162</accession>
<dbReference type="PANTHER" id="PTHR42693">
    <property type="entry name" value="ARYLSULFATASE FAMILY MEMBER"/>
    <property type="match status" value="1"/>
</dbReference>
<dbReference type="Pfam" id="PF00884">
    <property type="entry name" value="Sulfatase"/>
    <property type="match status" value="1"/>
</dbReference>
<evidence type="ECO:0000313" key="6">
    <source>
        <dbReference type="EMBL" id="MBK5897629.1"/>
    </source>
</evidence>
<dbReference type="InterPro" id="IPR000917">
    <property type="entry name" value="Sulfatase_N"/>
</dbReference>
<keyword evidence="4" id="KW-0106">Calcium</keyword>
<evidence type="ECO:0000256" key="3">
    <source>
        <dbReference type="ARBA" id="ARBA00022801"/>
    </source>
</evidence>
<dbReference type="Proteomes" id="UP000604730">
    <property type="component" value="Unassembled WGS sequence"/>
</dbReference>
<dbReference type="PROSITE" id="PS00523">
    <property type="entry name" value="SULFATASE_1"/>
    <property type="match status" value="1"/>
</dbReference>
<sequence length="502" mass="57930">MAKKQFILIMTDSQRRDMISRCNERGENMHTPCLDRLCDEGLAFNSAYTTQPVCGPARAGLFTGTYPHTNGMLGNCMALSQQSLTIGQRLSREGIHAAYIGKWHLDGGDYFGDGICPDGWDEEYWYDMRNYLDELESDKDRERSRKLETALEGDGIGEEFTYGYLCTKRALDFMEKHKDEDYFLVVSYDEPHHPFLAPKSYYEPFYKPYLQKANQHMDFSKLPDHIKVWHEKYMEIQGGNGDGCAVGLLGSNSFIDSQIGRVLEGAEKNAEEALVLYTSDHGDAQGSHGIHAKGPAMYEEITNIPFIVRWKDKIDRGISSEMPVSHIDVVPTILDFYGLPQPESLEGESLLADLTDRDITKKKEGRPVFVEFNRYEVDHDGWGGFQPVRCIVKGKWKLTINLMTQDELYNLEEDADEMHNLIDDPSCEAIRNEMHDLLLNWQNDTRDPLRGYYWEKRPWRKDRQKVSWDCGGYSRSRHREEGEVMEYGYGTGLPIKEYNRKY</sequence>
<keyword evidence="2" id="KW-0479">Metal-binding</keyword>
<dbReference type="InterPro" id="IPR024607">
    <property type="entry name" value="Sulfatase_CS"/>
</dbReference>
<evidence type="ECO:0000313" key="7">
    <source>
        <dbReference type="Proteomes" id="UP000604730"/>
    </source>
</evidence>
<comment type="similarity">
    <text evidence="1">Belongs to the sulfatase family.</text>
</comment>
<evidence type="ECO:0000256" key="2">
    <source>
        <dbReference type="ARBA" id="ARBA00022723"/>
    </source>
</evidence>
<feature type="domain" description="Sulfatase N-terminal" evidence="5">
    <location>
        <begin position="6"/>
        <end position="338"/>
    </location>
</feature>
<protein>
    <submittedName>
        <fullName evidence="6">Sulfatase-like hydrolase/transferase</fullName>
    </submittedName>
</protein>
<gene>
    <name evidence="6" type="ORF">JJN12_07545</name>
</gene>
<evidence type="ECO:0000256" key="1">
    <source>
        <dbReference type="ARBA" id="ARBA00008779"/>
    </source>
</evidence>
<dbReference type="RefSeq" id="WP_208429101.1">
    <property type="nucleotide sequence ID" value="NZ_JAEPRJ010000001.1"/>
</dbReference>